<sequence length="153" mass="17301">MPTIIPMSRIFQAGRHLGKGKVMLSDHIEVEMDDSTMIIKEKGLCVFSMKKMDAAGDYLLLDYPQIAEGQGGRGWGILGMLIALQHGLFMGCQKISICSPIQMTRVSTRFWLKFGINDVGNPLIRLVHEKAIKWVLDNCEQRFKEATDFVLRD</sequence>
<name>A0ABQ1G878_9GAMM</name>
<protein>
    <recommendedName>
        <fullName evidence="3">N-acetyltransferase domain-containing protein</fullName>
    </recommendedName>
</protein>
<accession>A0ABQ1G878</accession>
<gene>
    <name evidence="1" type="ORF">GCM10010981_29820</name>
</gene>
<evidence type="ECO:0000313" key="1">
    <source>
        <dbReference type="EMBL" id="GGA38616.1"/>
    </source>
</evidence>
<keyword evidence="2" id="KW-1185">Reference proteome</keyword>
<organism evidence="1 2">
    <name type="scientific">Dyella nitratireducens</name>
    <dbReference type="NCBI Taxonomy" id="1849580"/>
    <lineage>
        <taxon>Bacteria</taxon>
        <taxon>Pseudomonadati</taxon>
        <taxon>Pseudomonadota</taxon>
        <taxon>Gammaproteobacteria</taxon>
        <taxon>Lysobacterales</taxon>
        <taxon>Rhodanobacteraceae</taxon>
        <taxon>Dyella</taxon>
    </lineage>
</organism>
<reference evidence="2" key="1">
    <citation type="journal article" date="2019" name="Int. J. Syst. Evol. Microbiol.">
        <title>The Global Catalogue of Microorganisms (GCM) 10K type strain sequencing project: providing services to taxonomists for standard genome sequencing and annotation.</title>
        <authorList>
            <consortium name="The Broad Institute Genomics Platform"/>
            <consortium name="The Broad Institute Genome Sequencing Center for Infectious Disease"/>
            <person name="Wu L."/>
            <person name="Ma J."/>
        </authorList>
    </citation>
    <scope>NUCLEOTIDE SEQUENCE [LARGE SCALE GENOMIC DNA]</scope>
    <source>
        <strain evidence="2">CGMCC 1.15439</strain>
    </source>
</reference>
<proteinExistence type="predicted"/>
<dbReference type="RefSeq" id="WP_188795066.1">
    <property type="nucleotide sequence ID" value="NZ_BMJA01000002.1"/>
</dbReference>
<evidence type="ECO:0000313" key="2">
    <source>
        <dbReference type="Proteomes" id="UP000620046"/>
    </source>
</evidence>
<comment type="caution">
    <text evidence="1">The sequence shown here is derived from an EMBL/GenBank/DDBJ whole genome shotgun (WGS) entry which is preliminary data.</text>
</comment>
<dbReference type="EMBL" id="BMJA01000002">
    <property type="protein sequence ID" value="GGA38616.1"/>
    <property type="molecule type" value="Genomic_DNA"/>
</dbReference>
<evidence type="ECO:0008006" key="3">
    <source>
        <dbReference type="Google" id="ProtNLM"/>
    </source>
</evidence>
<dbReference type="Proteomes" id="UP000620046">
    <property type="component" value="Unassembled WGS sequence"/>
</dbReference>